<dbReference type="Proteomes" id="UP000295382">
    <property type="component" value="Unassembled WGS sequence"/>
</dbReference>
<dbReference type="Gene3D" id="2.60.200.40">
    <property type="match status" value="1"/>
</dbReference>
<dbReference type="InterPro" id="IPR017438">
    <property type="entry name" value="ATP-NAD_kinase_N"/>
</dbReference>
<gene>
    <name evidence="3" type="ORF">EDC30_101273</name>
</gene>
<protein>
    <submittedName>
        <fullName evidence="3">Diacylglycerol kinase family enzyme</fullName>
    </submittedName>
</protein>
<dbReference type="Gene3D" id="3.40.50.10330">
    <property type="entry name" value="Probable inorganic polyphosphate/atp-NAD kinase, domain 1"/>
    <property type="match status" value="1"/>
</dbReference>
<dbReference type="SUPFAM" id="SSF111331">
    <property type="entry name" value="NAD kinase/diacylglycerol kinase-like"/>
    <property type="match status" value="1"/>
</dbReference>
<feature type="domain" description="DAGKc" evidence="2">
    <location>
        <begin position="26"/>
        <end position="163"/>
    </location>
</feature>
<dbReference type="PROSITE" id="PS50146">
    <property type="entry name" value="DAGK"/>
    <property type="match status" value="1"/>
</dbReference>
<dbReference type="RefSeq" id="WP_132256573.1">
    <property type="nucleotide sequence ID" value="NZ_SLZQ01000001.1"/>
</dbReference>
<dbReference type="PANTHER" id="PTHR12358:SF54">
    <property type="entry name" value="SPHINGOSINE KINASE RELATED PROTEIN"/>
    <property type="match status" value="1"/>
</dbReference>
<keyword evidence="3" id="KW-0418">Kinase</keyword>
<accession>A0A4R3I0T2</accession>
<keyword evidence="3" id="KW-0808">Transferase</keyword>
<dbReference type="AlphaFoldDB" id="A0A4R3I0T2"/>
<dbReference type="PANTHER" id="PTHR12358">
    <property type="entry name" value="SPHINGOSINE KINASE"/>
    <property type="match status" value="1"/>
</dbReference>
<dbReference type="InterPro" id="IPR001206">
    <property type="entry name" value="Diacylglycerol_kinase_cat_dom"/>
</dbReference>
<dbReference type="Pfam" id="PF00781">
    <property type="entry name" value="DAGK_cat"/>
    <property type="match status" value="1"/>
</dbReference>
<proteinExistence type="predicted"/>
<dbReference type="GO" id="GO:0016301">
    <property type="term" value="F:kinase activity"/>
    <property type="evidence" value="ECO:0007669"/>
    <property type="project" value="UniProtKB-KW"/>
</dbReference>
<evidence type="ECO:0000256" key="1">
    <source>
        <dbReference type="SAM" id="MobiDB-lite"/>
    </source>
</evidence>
<name>A0A4R3I0T2_PAULE</name>
<evidence type="ECO:0000259" key="2">
    <source>
        <dbReference type="PROSITE" id="PS50146"/>
    </source>
</evidence>
<dbReference type="EMBL" id="SLZQ01000001">
    <property type="protein sequence ID" value="TCS39317.1"/>
    <property type="molecule type" value="Genomic_DNA"/>
</dbReference>
<dbReference type="InterPro" id="IPR016064">
    <property type="entry name" value="NAD/diacylglycerol_kinase_sf"/>
</dbReference>
<sequence>MATSSDRNEVQASGFHPGETIASAGEEHRPLFIVMNAGSGRRNADAARDAIDRQLREAGHPGEILLCRKSRDLSSLIRRAVELAGSHNGVIVAAGGDGTIRTVAQQVISTGLPFGVIPKGTFNYFARDNGLPQDPYTAAKALIAGVRAGTERLVKVGQLNDQIFLVNASMGLYPQLLEDRETYKQRYGRSRLVALWAGLLTLIRRNAEMLLRFEYASGRQEHGAEVVRASTLFVGNNALQLDQVGLSEDNGERTAELTVLVLPAMNAIERLSIALRGMMGRLNQAPDTSHFQCRQLSVEPLARAQRRKVKIAMDGESAWMRPPLVFRVAPRPLRLVVPPTGWSDA</sequence>
<dbReference type="OrthoDB" id="142078at2"/>
<dbReference type="InterPro" id="IPR050187">
    <property type="entry name" value="Lipid_Phosphate_FormReg"/>
</dbReference>
<comment type="caution">
    <text evidence="3">The sequence shown here is derived from an EMBL/GenBank/DDBJ whole genome shotgun (WGS) entry which is preliminary data.</text>
</comment>
<feature type="region of interest" description="Disordered" evidence="1">
    <location>
        <begin position="1"/>
        <end position="21"/>
    </location>
</feature>
<evidence type="ECO:0000313" key="3">
    <source>
        <dbReference type="EMBL" id="TCS39317.1"/>
    </source>
</evidence>
<keyword evidence="4" id="KW-1185">Reference proteome</keyword>
<evidence type="ECO:0000313" key="4">
    <source>
        <dbReference type="Proteomes" id="UP000295382"/>
    </source>
</evidence>
<dbReference type="SMART" id="SM00046">
    <property type="entry name" value="DAGKc"/>
    <property type="match status" value="1"/>
</dbReference>
<organism evidence="3 4">
    <name type="scientific">Paucimonas lemoignei</name>
    <name type="common">Pseudomonas lemoignei</name>
    <dbReference type="NCBI Taxonomy" id="29443"/>
    <lineage>
        <taxon>Bacteria</taxon>
        <taxon>Pseudomonadati</taxon>
        <taxon>Pseudomonadota</taxon>
        <taxon>Betaproteobacteria</taxon>
        <taxon>Burkholderiales</taxon>
        <taxon>Burkholderiaceae</taxon>
        <taxon>Paucimonas</taxon>
    </lineage>
</organism>
<reference evidence="3 4" key="1">
    <citation type="submission" date="2019-03" db="EMBL/GenBank/DDBJ databases">
        <title>Genomic Encyclopedia of Type Strains, Phase IV (KMG-IV): sequencing the most valuable type-strain genomes for metagenomic binning, comparative biology and taxonomic classification.</title>
        <authorList>
            <person name="Goeker M."/>
        </authorList>
    </citation>
    <scope>NUCLEOTIDE SEQUENCE [LARGE SCALE GENOMIC DNA]</scope>
    <source>
        <strain evidence="3 4">DSM 7445</strain>
    </source>
</reference>